<dbReference type="AlphaFoldDB" id="A0AAV7EP41"/>
<sequence>MTEQTGRQPFRFRFPFWLNPAPAPIQRPQNTTTSQPPRPQSRPAAPFTNLLSTTTRQNGQAISSPPSTSGSRAQTSQSLSSARGTPQVQATTQTRRQPPQPSVRSSKTQSPHQSPHQTSRQSMPPTASPTSPSQAAAIVTRSVASQRPSPSPVSTGPSQSKSASLAQSNPEPTTKSHSETMQSPSIAKLDSESQPATVVPLEFWPASISTKSTASPEKPSISQASSHSLPQKIPNSPDKISGKSPSKLSEETNKKIHEVSLGSTLEADKKKDERKNITKLEADQLGDRKTPEDEEPKRKAEISLLISNDQHQIQFGSVPTPSTERKITRPNKVEKHREPSEDKSVMMEYEGDKSKLLTSTKQHSSHTTATDMHPHSSISNSETVNLEKEIRQDTSRYVHQATARYHRTEDDSSVNVITLTGENKGAHMNISSKARNREGLVHIHRGYKVQMEDKVDITKNVDDIAKEQPDSPRSRMLEPNATYANSNSQGINNSILYNSSCSEKNPGIHLTLSYGLLTTANQSKERKDLLKTLKENSIMKSTTPVVSQTNIRRRCLRALFMESSESDPENQHKPRRHGCRYQCGDI</sequence>
<dbReference type="Proteomes" id="UP000825729">
    <property type="component" value="Unassembled WGS sequence"/>
</dbReference>
<evidence type="ECO:0000256" key="1">
    <source>
        <dbReference type="SAM" id="MobiDB-lite"/>
    </source>
</evidence>
<feature type="compositionally biased region" description="Basic and acidic residues" evidence="1">
    <location>
        <begin position="323"/>
        <end position="355"/>
    </location>
</feature>
<protein>
    <submittedName>
        <fullName evidence="2">Uncharacterized protein</fullName>
    </submittedName>
</protein>
<dbReference type="PANTHER" id="PTHR33472:SF24">
    <property type="entry name" value="VEGETATIVE CELL WALL PROTEIN GP1-LIKE"/>
    <property type="match status" value="1"/>
</dbReference>
<gene>
    <name evidence="2" type="ORF">H6P81_009631</name>
</gene>
<feature type="compositionally biased region" description="Basic and acidic residues" evidence="1">
    <location>
        <begin position="266"/>
        <end position="299"/>
    </location>
</feature>
<dbReference type="PANTHER" id="PTHR33472">
    <property type="entry name" value="OS01G0106600 PROTEIN"/>
    <property type="match status" value="1"/>
</dbReference>
<feature type="compositionally biased region" description="Low complexity" evidence="1">
    <location>
        <begin position="85"/>
        <end position="106"/>
    </location>
</feature>
<name>A0AAV7EP41_ARIFI</name>
<proteinExistence type="predicted"/>
<evidence type="ECO:0000313" key="2">
    <source>
        <dbReference type="EMBL" id="KAG9449666.1"/>
    </source>
</evidence>
<feature type="region of interest" description="Disordered" evidence="1">
    <location>
        <begin position="1"/>
        <end position="196"/>
    </location>
</feature>
<feature type="compositionally biased region" description="Low complexity" evidence="1">
    <location>
        <begin position="26"/>
        <end position="46"/>
    </location>
</feature>
<feature type="compositionally biased region" description="Polar residues" evidence="1">
    <location>
        <begin position="209"/>
        <end position="229"/>
    </location>
</feature>
<organism evidence="2 3">
    <name type="scientific">Aristolochia fimbriata</name>
    <name type="common">White veined hardy Dutchman's pipe vine</name>
    <dbReference type="NCBI Taxonomy" id="158543"/>
    <lineage>
        <taxon>Eukaryota</taxon>
        <taxon>Viridiplantae</taxon>
        <taxon>Streptophyta</taxon>
        <taxon>Embryophyta</taxon>
        <taxon>Tracheophyta</taxon>
        <taxon>Spermatophyta</taxon>
        <taxon>Magnoliopsida</taxon>
        <taxon>Magnoliidae</taxon>
        <taxon>Piperales</taxon>
        <taxon>Aristolochiaceae</taxon>
        <taxon>Aristolochia</taxon>
    </lineage>
</organism>
<feature type="compositionally biased region" description="Basic and acidic residues" evidence="1">
    <location>
        <begin position="248"/>
        <end position="258"/>
    </location>
</feature>
<keyword evidence="3" id="KW-1185">Reference proteome</keyword>
<feature type="compositionally biased region" description="Low complexity" evidence="1">
    <location>
        <begin position="121"/>
        <end position="137"/>
    </location>
</feature>
<accession>A0AAV7EP41</accession>
<feature type="region of interest" description="Disordered" evidence="1">
    <location>
        <begin position="209"/>
        <end position="299"/>
    </location>
</feature>
<reference evidence="2 3" key="1">
    <citation type="submission" date="2021-07" db="EMBL/GenBank/DDBJ databases">
        <title>The Aristolochia fimbriata genome: insights into angiosperm evolution, floral development and chemical biosynthesis.</title>
        <authorList>
            <person name="Jiao Y."/>
        </authorList>
    </citation>
    <scope>NUCLEOTIDE SEQUENCE [LARGE SCALE GENOMIC DNA]</scope>
    <source>
        <strain evidence="2">IBCAS-2021</strain>
        <tissue evidence="2">Leaf</tissue>
    </source>
</reference>
<feature type="region of interest" description="Disordered" evidence="1">
    <location>
        <begin position="314"/>
        <end position="383"/>
    </location>
</feature>
<feature type="compositionally biased region" description="Polar residues" evidence="1">
    <location>
        <begin position="107"/>
        <end position="120"/>
    </location>
</feature>
<evidence type="ECO:0000313" key="3">
    <source>
        <dbReference type="Proteomes" id="UP000825729"/>
    </source>
</evidence>
<feature type="compositionally biased region" description="Polar residues" evidence="1">
    <location>
        <begin position="356"/>
        <end position="383"/>
    </location>
</feature>
<feature type="compositionally biased region" description="Polar residues" evidence="1">
    <location>
        <begin position="142"/>
        <end position="185"/>
    </location>
</feature>
<dbReference type="EMBL" id="JAINDJ010000004">
    <property type="protein sequence ID" value="KAG9449666.1"/>
    <property type="molecule type" value="Genomic_DNA"/>
</dbReference>
<feature type="compositionally biased region" description="Polar residues" evidence="1">
    <location>
        <begin position="49"/>
        <end position="84"/>
    </location>
</feature>
<comment type="caution">
    <text evidence="2">The sequence shown here is derived from an EMBL/GenBank/DDBJ whole genome shotgun (WGS) entry which is preliminary data.</text>
</comment>